<evidence type="ECO:0000313" key="1">
    <source>
        <dbReference type="EMBL" id="PTX60621.1"/>
    </source>
</evidence>
<evidence type="ECO:0000313" key="2">
    <source>
        <dbReference type="Proteomes" id="UP000244090"/>
    </source>
</evidence>
<dbReference type="AlphaFoldDB" id="A0A2T6BX13"/>
<dbReference type="EMBL" id="QBKT01000006">
    <property type="protein sequence ID" value="PTX60621.1"/>
    <property type="molecule type" value="Genomic_DNA"/>
</dbReference>
<evidence type="ECO:0008006" key="3">
    <source>
        <dbReference type="Google" id="ProtNLM"/>
    </source>
</evidence>
<dbReference type="Proteomes" id="UP000244090">
    <property type="component" value="Unassembled WGS sequence"/>
</dbReference>
<name>A0A2T6BX13_9FLAO</name>
<comment type="caution">
    <text evidence="1">The sequence shown here is derived from an EMBL/GenBank/DDBJ whole genome shotgun (WGS) entry which is preliminary data.</text>
</comment>
<proteinExistence type="predicted"/>
<keyword evidence="2" id="KW-1185">Reference proteome</keyword>
<organism evidence="1 2">
    <name type="scientific">Kordia periserrulae</name>
    <dbReference type="NCBI Taxonomy" id="701523"/>
    <lineage>
        <taxon>Bacteria</taxon>
        <taxon>Pseudomonadati</taxon>
        <taxon>Bacteroidota</taxon>
        <taxon>Flavobacteriia</taxon>
        <taxon>Flavobacteriales</taxon>
        <taxon>Flavobacteriaceae</taxon>
        <taxon>Kordia</taxon>
    </lineage>
</organism>
<accession>A0A2T6BX13</accession>
<sequence>MIAVLILSYSCEPKLAAEAIIEKSLEKAHGGKATWEAVQRLVYKKTTTLYDAEKNKESEITKTFYNTLQPTFTSSMLWTEAGVEKRVVYDGNEIDVFENEVAITDTTIIAKAFEEIKAAQFVLWQPYKLLTDDVVLTNEGIVRLEDKMPAYKIKAVYPNSDTIWWFYFDTTTFLLKENLIQHSPTTYSQIVNMEQEEKTGLRLHKKRKSYKVDVAKDTKYLRAEYTYTIIDVKY</sequence>
<reference evidence="1 2" key="1">
    <citation type="submission" date="2018-04" db="EMBL/GenBank/DDBJ databases">
        <title>Genomic Encyclopedia of Archaeal and Bacterial Type Strains, Phase II (KMG-II): from individual species to whole genera.</title>
        <authorList>
            <person name="Goeker M."/>
        </authorList>
    </citation>
    <scope>NUCLEOTIDE SEQUENCE [LARGE SCALE GENOMIC DNA]</scope>
    <source>
        <strain evidence="1 2">DSM 25731</strain>
    </source>
</reference>
<gene>
    <name evidence="1" type="ORF">C8N46_106267</name>
</gene>
<protein>
    <recommendedName>
        <fullName evidence="3">Outer membrane lipoprotein-sorting protein</fullName>
    </recommendedName>
</protein>